<organism evidence="3">
    <name type="scientific">Schistocephalus solidus</name>
    <name type="common">Tapeworm</name>
    <dbReference type="NCBI Taxonomy" id="70667"/>
    <lineage>
        <taxon>Eukaryota</taxon>
        <taxon>Metazoa</taxon>
        <taxon>Spiralia</taxon>
        <taxon>Lophotrochozoa</taxon>
        <taxon>Platyhelminthes</taxon>
        <taxon>Cestoda</taxon>
        <taxon>Eucestoda</taxon>
        <taxon>Diphyllobothriidea</taxon>
        <taxon>Diphyllobothriidae</taxon>
        <taxon>Schistocephalus</taxon>
    </lineage>
</organism>
<gene>
    <name evidence="1" type="ORF">SSLN_LOCUS19366</name>
</gene>
<dbReference type="WBParaSite" id="SSLN_0002009501-mRNA-1">
    <property type="protein sequence ID" value="SSLN_0002009501-mRNA-1"/>
    <property type="gene ID" value="SSLN_0002009501"/>
</dbReference>
<reference evidence="1 2" key="2">
    <citation type="submission" date="2018-11" db="EMBL/GenBank/DDBJ databases">
        <authorList>
            <consortium name="Pathogen Informatics"/>
        </authorList>
    </citation>
    <scope>NUCLEOTIDE SEQUENCE [LARGE SCALE GENOMIC DNA]</scope>
    <source>
        <strain evidence="1 2">NST_G2</strain>
    </source>
</reference>
<dbReference type="AlphaFoldDB" id="A0A183TSB8"/>
<dbReference type="EMBL" id="UYSU01047209">
    <property type="protein sequence ID" value="VDM05752.1"/>
    <property type="molecule type" value="Genomic_DNA"/>
</dbReference>
<accession>A0A183TSB8</accession>
<proteinExistence type="predicted"/>
<dbReference type="Proteomes" id="UP000275846">
    <property type="component" value="Unassembled WGS sequence"/>
</dbReference>
<sequence>MNPAANIGLVFSSTPLLADRSEQTLHDTGPKWEKKEECVTLIGKQASDIQESPVDIAFIHIDGTSHLLASIGRDHRLRLRDIQVSW</sequence>
<reference evidence="3" key="1">
    <citation type="submission" date="2016-06" db="UniProtKB">
        <authorList>
            <consortium name="WormBaseParasite"/>
        </authorList>
    </citation>
    <scope>IDENTIFICATION</scope>
</reference>
<name>A0A183TSB8_SCHSO</name>
<evidence type="ECO:0000313" key="2">
    <source>
        <dbReference type="Proteomes" id="UP000275846"/>
    </source>
</evidence>
<evidence type="ECO:0000313" key="3">
    <source>
        <dbReference type="WBParaSite" id="SSLN_0002009501-mRNA-1"/>
    </source>
</evidence>
<protein>
    <submittedName>
        <fullName evidence="3">Secreted protein</fullName>
    </submittedName>
</protein>
<evidence type="ECO:0000313" key="1">
    <source>
        <dbReference type="EMBL" id="VDM05752.1"/>
    </source>
</evidence>
<keyword evidence="2" id="KW-1185">Reference proteome</keyword>